<name>A0A1H2TM22_9BACL</name>
<protein>
    <submittedName>
        <fullName evidence="1">Uncharacterized protein</fullName>
    </submittedName>
</protein>
<reference evidence="2" key="1">
    <citation type="submission" date="2016-10" db="EMBL/GenBank/DDBJ databases">
        <authorList>
            <person name="Varghese N."/>
        </authorList>
    </citation>
    <scope>NUCLEOTIDE SEQUENCE [LARGE SCALE GENOMIC DNA]</scope>
    <source>
        <strain evidence="2">DSM 12489</strain>
    </source>
</reference>
<dbReference type="AlphaFoldDB" id="A0A1H2TM22"/>
<gene>
    <name evidence="1" type="ORF">SAMN04489725_10625</name>
</gene>
<proteinExistence type="predicted"/>
<dbReference type="Proteomes" id="UP000182589">
    <property type="component" value="Unassembled WGS sequence"/>
</dbReference>
<sequence length="79" mass="9048">MRFEYVCRYCKQPVGVVDHEAWSYADAVSRLGLHHLDVEHQRDVIHAGPDKYEIQTVCDACEQAVAMHPELLIEGNIIQ</sequence>
<dbReference type="STRING" id="89784.SAMN04489725_10625"/>
<dbReference type="GO" id="GO:0010468">
    <property type="term" value="P:regulation of gene expression"/>
    <property type="evidence" value="ECO:0007669"/>
    <property type="project" value="InterPro"/>
</dbReference>
<accession>A0A1H2TM22</accession>
<dbReference type="InterPro" id="IPR020115">
    <property type="entry name" value="Fin"/>
</dbReference>
<evidence type="ECO:0000313" key="2">
    <source>
        <dbReference type="Proteomes" id="UP000182589"/>
    </source>
</evidence>
<organism evidence="1 2">
    <name type="scientific">Alicyclobacillus hesperidum</name>
    <dbReference type="NCBI Taxonomy" id="89784"/>
    <lineage>
        <taxon>Bacteria</taxon>
        <taxon>Bacillati</taxon>
        <taxon>Bacillota</taxon>
        <taxon>Bacilli</taxon>
        <taxon>Bacillales</taxon>
        <taxon>Alicyclobacillaceae</taxon>
        <taxon>Alicyclobacillus</taxon>
    </lineage>
</organism>
<dbReference type="EMBL" id="FNOJ01000006">
    <property type="protein sequence ID" value="SDW45046.1"/>
    <property type="molecule type" value="Genomic_DNA"/>
</dbReference>
<dbReference type="Pfam" id="PF10955">
    <property type="entry name" value="Fin"/>
    <property type="match status" value="1"/>
</dbReference>
<dbReference type="RefSeq" id="WP_040288428.1">
    <property type="nucleotide sequence ID" value="NZ_FNOJ01000006.1"/>
</dbReference>
<keyword evidence="2" id="KW-1185">Reference proteome</keyword>
<evidence type="ECO:0000313" key="1">
    <source>
        <dbReference type="EMBL" id="SDW45046.1"/>
    </source>
</evidence>